<dbReference type="GO" id="GO:0009360">
    <property type="term" value="C:DNA polymerase III complex"/>
    <property type="evidence" value="ECO:0007669"/>
    <property type="project" value="InterPro"/>
</dbReference>
<feature type="region of interest" description="Disordered" evidence="9">
    <location>
        <begin position="319"/>
        <end position="357"/>
    </location>
</feature>
<proteinExistence type="inferred from homology"/>
<dbReference type="EMBL" id="BARW01000656">
    <property type="protein sequence ID" value="GAI67365.1"/>
    <property type="molecule type" value="Genomic_DNA"/>
</dbReference>
<reference evidence="11" key="1">
    <citation type="journal article" date="2014" name="Front. Microbiol.">
        <title>High frequency of phylogenetically diverse reductive dehalogenase-homologous genes in deep subseafloor sedimentary metagenomes.</title>
        <authorList>
            <person name="Kawai M."/>
            <person name="Futagami T."/>
            <person name="Toyoda A."/>
            <person name="Takaki Y."/>
            <person name="Nishi S."/>
            <person name="Hori S."/>
            <person name="Arai W."/>
            <person name="Tsubouchi T."/>
            <person name="Morono Y."/>
            <person name="Uchiyama I."/>
            <person name="Ito T."/>
            <person name="Fujiyama A."/>
            <person name="Inagaki F."/>
            <person name="Takami H."/>
        </authorList>
    </citation>
    <scope>NUCLEOTIDE SEQUENCE</scope>
    <source>
        <strain evidence="11">Expedition CK06-06</strain>
    </source>
</reference>
<dbReference type="SUPFAM" id="SSF55979">
    <property type="entry name" value="DNA clamp"/>
    <property type="match status" value="2"/>
</dbReference>
<dbReference type="GO" id="GO:0008408">
    <property type="term" value="F:3'-5' exonuclease activity"/>
    <property type="evidence" value="ECO:0007669"/>
    <property type="project" value="InterPro"/>
</dbReference>
<dbReference type="InterPro" id="IPR046938">
    <property type="entry name" value="DNA_clamp_sf"/>
</dbReference>
<dbReference type="GO" id="GO:0006271">
    <property type="term" value="P:DNA strand elongation involved in DNA replication"/>
    <property type="evidence" value="ECO:0007669"/>
    <property type="project" value="TreeGrafter"/>
</dbReference>
<keyword evidence="8" id="KW-0238">DNA-binding</keyword>
<dbReference type="Pfam" id="PF02767">
    <property type="entry name" value="DNA_pol3_beta_2"/>
    <property type="match status" value="1"/>
</dbReference>
<evidence type="ECO:0000256" key="9">
    <source>
        <dbReference type="SAM" id="MobiDB-lite"/>
    </source>
</evidence>
<dbReference type="Gene3D" id="3.10.150.10">
    <property type="entry name" value="DNA Polymerase III, subunit A, domain 2"/>
    <property type="match status" value="2"/>
</dbReference>
<feature type="compositionally biased region" description="Basic and acidic residues" evidence="9">
    <location>
        <begin position="319"/>
        <end position="331"/>
    </location>
</feature>
<evidence type="ECO:0000256" key="2">
    <source>
        <dbReference type="ARBA" id="ARBA00010752"/>
    </source>
</evidence>
<evidence type="ECO:0000256" key="1">
    <source>
        <dbReference type="ARBA" id="ARBA00004496"/>
    </source>
</evidence>
<accession>X1RVY7</accession>
<comment type="subcellular location">
    <subcellularLocation>
        <location evidence="1">Cytoplasm</location>
    </subcellularLocation>
</comment>
<dbReference type="PANTHER" id="PTHR30478:SF0">
    <property type="entry name" value="BETA SLIDING CLAMP"/>
    <property type="match status" value="1"/>
</dbReference>
<evidence type="ECO:0000256" key="7">
    <source>
        <dbReference type="ARBA" id="ARBA00022932"/>
    </source>
</evidence>
<feature type="domain" description="DNA polymerase III beta sliding clamp central" evidence="10">
    <location>
        <begin position="86"/>
        <end position="170"/>
    </location>
</feature>
<evidence type="ECO:0000313" key="11">
    <source>
        <dbReference type="EMBL" id="GAI67365.1"/>
    </source>
</evidence>
<sequence length="357" mass="38110">MDITLGRKGLLGYLKALGGSNIVKVIPSNGSASETQATDKRLKVICGANTSYLADSHWIGEKTPFTLCEVRVSPSNSVMPNVGAIELAEALARVLPFTATDDARPVLACVNLEAKDGKLTLVGADGFRLAVISLDYADGEGQALIKRDELIGVANALRKAKRVRVSFEAGGDTIGGYSLIIDTELIRYKWQGFNGDYPDYQKLIPTEFNLFAHFDTVEAIKAVNSLKAIADSKAYPIDLTIGDGKLVMANPDNIGQAELVADTIGEGNVRLDGQYLAEALKACGGMVELKLTNAYSPMLFSADGYQMVVMPMSTTEALKQAEADHKAKAEAEQAEPVAEPVAPVATKAKRSRAKVKA</sequence>
<keyword evidence="7" id="KW-0239">DNA-directed DNA polymerase</keyword>
<comment type="caution">
    <text evidence="11">The sequence shown here is derived from an EMBL/GenBank/DDBJ whole genome shotgun (WGS) entry which is preliminary data.</text>
</comment>
<dbReference type="InterPro" id="IPR022637">
    <property type="entry name" value="DNA_polIII_beta_cen"/>
</dbReference>
<keyword evidence="5" id="KW-0548">Nucleotidyltransferase</keyword>
<organism evidence="11">
    <name type="scientific">marine sediment metagenome</name>
    <dbReference type="NCBI Taxonomy" id="412755"/>
    <lineage>
        <taxon>unclassified sequences</taxon>
        <taxon>metagenomes</taxon>
        <taxon>ecological metagenomes</taxon>
    </lineage>
</organism>
<keyword evidence="3" id="KW-0963">Cytoplasm</keyword>
<feature type="compositionally biased region" description="Low complexity" evidence="9">
    <location>
        <begin position="334"/>
        <end position="346"/>
    </location>
</feature>
<keyword evidence="4" id="KW-0808">Transferase</keyword>
<keyword evidence="6" id="KW-0235">DNA replication</keyword>
<feature type="compositionally biased region" description="Basic residues" evidence="9">
    <location>
        <begin position="347"/>
        <end position="357"/>
    </location>
</feature>
<dbReference type="SMART" id="SM00480">
    <property type="entry name" value="POL3Bc"/>
    <property type="match status" value="1"/>
</dbReference>
<dbReference type="InterPro" id="IPR001001">
    <property type="entry name" value="DNA_polIII_beta"/>
</dbReference>
<dbReference type="GO" id="GO:0003887">
    <property type="term" value="F:DNA-directed DNA polymerase activity"/>
    <property type="evidence" value="ECO:0007669"/>
    <property type="project" value="UniProtKB-KW"/>
</dbReference>
<evidence type="ECO:0000256" key="3">
    <source>
        <dbReference type="ARBA" id="ARBA00022490"/>
    </source>
</evidence>
<evidence type="ECO:0000256" key="6">
    <source>
        <dbReference type="ARBA" id="ARBA00022705"/>
    </source>
</evidence>
<evidence type="ECO:0000256" key="4">
    <source>
        <dbReference type="ARBA" id="ARBA00022679"/>
    </source>
</evidence>
<gene>
    <name evidence="11" type="ORF">S12H4_02608</name>
</gene>
<evidence type="ECO:0000259" key="10">
    <source>
        <dbReference type="Pfam" id="PF02767"/>
    </source>
</evidence>
<dbReference type="AlphaFoldDB" id="X1RVY7"/>
<name>X1RVY7_9ZZZZ</name>
<protein>
    <recommendedName>
        <fullName evidence="10">DNA polymerase III beta sliding clamp central domain-containing protein</fullName>
    </recommendedName>
</protein>
<dbReference type="CDD" id="cd00140">
    <property type="entry name" value="beta_clamp"/>
    <property type="match status" value="1"/>
</dbReference>
<comment type="similarity">
    <text evidence="2">Belongs to the beta sliding clamp family.</text>
</comment>
<evidence type="ECO:0000256" key="8">
    <source>
        <dbReference type="ARBA" id="ARBA00023125"/>
    </source>
</evidence>
<dbReference type="GO" id="GO:0003677">
    <property type="term" value="F:DNA binding"/>
    <property type="evidence" value="ECO:0007669"/>
    <property type="project" value="UniProtKB-KW"/>
</dbReference>
<dbReference type="GO" id="GO:0005737">
    <property type="term" value="C:cytoplasm"/>
    <property type="evidence" value="ECO:0007669"/>
    <property type="project" value="UniProtKB-SubCell"/>
</dbReference>
<dbReference type="PANTHER" id="PTHR30478">
    <property type="entry name" value="DNA POLYMERASE III SUBUNIT BETA"/>
    <property type="match status" value="1"/>
</dbReference>
<evidence type="ECO:0000256" key="5">
    <source>
        <dbReference type="ARBA" id="ARBA00022695"/>
    </source>
</evidence>